<feature type="region of interest" description="Disordered" evidence="1">
    <location>
        <begin position="394"/>
        <end position="429"/>
    </location>
</feature>
<gene>
    <name evidence="3" type="ORF">ABB37_09718</name>
</gene>
<feature type="compositionally biased region" description="Low complexity" evidence="1">
    <location>
        <begin position="811"/>
        <end position="821"/>
    </location>
</feature>
<proteinExistence type="predicted"/>
<evidence type="ECO:0000313" key="3">
    <source>
        <dbReference type="EMBL" id="KPA73586.1"/>
    </source>
</evidence>
<dbReference type="VEuPathDB" id="TriTrypDB:LpyrH10_34_0210"/>
<protein>
    <recommendedName>
        <fullName evidence="2">N-acetyltransferase ESCO zinc-finger domain-containing protein</fullName>
    </recommendedName>
</protein>
<dbReference type="InterPro" id="IPR028005">
    <property type="entry name" value="AcTrfase_ESCO_Znf_dom"/>
</dbReference>
<keyword evidence="4" id="KW-1185">Reference proteome</keyword>
<reference evidence="3 4" key="1">
    <citation type="submission" date="2015-07" db="EMBL/GenBank/DDBJ databases">
        <title>High-quality genome of monoxenous trypanosomatid Leptomonas pyrrhocoris.</title>
        <authorList>
            <person name="Flegontov P."/>
            <person name="Butenko A."/>
            <person name="Firsov S."/>
            <person name="Vlcek C."/>
            <person name="Logacheva M.D."/>
            <person name="Field M."/>
            <person name="Filatov D."/>
            <person name="Flegontova O."/>
            <person name="Gerasimov E."/>
            <person name="Jackson A.P."/>
            <person name="Kelly S."/>
            <person name="Opperdoes F."/>
            <person name="O'Reilly A."/>
            <person name="Votypka J."/>
            <person name="Yurchenko V."/>
            <person name="Lukes J."/>
        </authorList>
    </citation>
    <scope>NUCLEOTIDE SEQUENCE [LARGE SCALE GENOMIC DNA]</scope>
    <source>
        <strain evidence="3">H10</strain>
    </source>
</reference>
<feature type="region of interest" description="Disordered" evidence="1">
    <location>
        <begin position="197"/>
        <end position="282"/>
    </location>
</feature>
<evidence type="ECO:0000313" key="4">
    <source>
        <dbReference type="Proteomes" id="UP000037923"/>
    </source>
</evidence>
<evidence type="ECO:0000259" key="2">
    <source>
        <dbReference type="Pfam" id="PF13878"/>
    </source>
</evidence>
<dbReference type="OMA" id="RCPQCQM"/>
<dbReference type="OrthoDB" id="267539at2759"/>
<accession>A0A0M9FQ40</accession>
<dbReference type="AlphaFoldDB" id="A0A0M9FQ40"/>
<dbReference type="RefSeq" id="XP_015652025.1">
    <property type="nucleotide sequence ID" value="XM_015809350.1"/>
</dbReference>
<dbReference type="Pfam" id="PF13878">
    <property type="entry name" value="zf-C2H2_3"/>
    <property type="match status" value="1"/>
</dbReference>
<feature type="compositionally biased region" description="Pro residues" evidence="1">
    <location>
        <begin position="241"/>
        <end position="250"/>
    </location>
</feature>
<dbReference type="GeneID" id="26910001"/>
<dbReference type="Proteomes" id="UP000037923">
    <property type="component" value="Unassembled WGS sequence"/>
</dbReference>
<organism evidence="3 4">
    <name type="scientific">Leptomonas pyrrhocoris</name>
    <name type="common">Firebug parasite</name>
    <dbReference type="NCBI Taxonomy" id="157538"/>
    <lineage>
        <taxon>Eukaryota</taxon>
        <taxon>Discoba</taxon>
        <taxon>Euglenozoa</taxon>
        <taxon>Kinetoplastea</taxon>
        <taxon>Metakinetoplastina</taxon>
        <taxon>Trypanosomatida</taxon>
        <taxon>Trypanosomatidae</taxon>
        <taxon>Leishmaniinae</taxon>
        <taxon>Leptomonas</taxon>
    </lineage>
</organism>
<feature type="compositionally biased region" description="Low complexity" evidence="1">
    <location>
        <begin position="251"/>
        <end position="260"/>
    </location>
</feature>
<sequence>MRRHSSRPLLSCGRRLQLSCSLSLPLSPLSLFSPPSRCRERRDRSSATVQSDSLPSWKKEASQSPTLSSPFAEAHRLSYFSSLSSAPLKLRVAKPSVMAARPATPAPRRSQQQRTLESFRLSSSLTCPARSSTPRHAVASAAQTDKVARGNAGDNKDVDDDDDDVPLAAFLMETDATSGSADYSTHMSLCLSSSAGNAAVSSQSPTHNASLRRSNTASNAQTDRVTEASLHPQISRTTFPPSLPPSPPLPSSTRKPSPLTAMLPDSHHHHRQQQPRQQQQLTQTTLDLGQRGSGHIGQRCPQCQMLFNANAEDAALHKRYCRAQQRRQRRRRTEREAAGGDGVVGGTQHAPAETVLESAQRTKTVAAEVRAGERAVDLLEALLGGSVGAALGHAEQHSASTRGVKLERRAAGASLSRKRMDTSRAGAKPSLSSSAAAVAASANDGSFSCFRALTLSSSNASPSVLLHPIEVVVVRSSGTQLEEHSAWLLELLELVGFTRHLWTPSFLDEMKSGAGEEVRRATTFVFVVDVVLRQLVSAVAGSAHQREQDPQLCVRQRADGSTTCGTQRCFTFGDVLGVWAVSQRALSYAQKAWEAETAALFACQQDALQRFFKPPRTAGTPTRSADDLHCSSGSGGDNADEGSRSERQHRHRQHAVGVALHAVARHLTYGTALCPFTQLSYALSAPVPTSSRACDASLAADTRWRGAHGGATALDEAAREGDWLLDCLRSTAAALLFNGADTSTPPKPVIVDSSIDCTLYFHNDGDGAEGEEETMDVTGVGAKDRKRRRRRCLLSSADGYSDGSGGDVGDELSVVSYSSEP</sequence>
<feature type="region of interest" description="Disordered" evidence="1">
    <location>
        <begin position="99"/>
        <end position="162"/>
    </location>
</feature>
<evidence type="ECO:0000256" key="1">
    <source>
        <dbReference type="SAM" id="MobiDB-lite"/>
    </source>
</evidence>
<feature type="region of interest" description="Disordered" evidence="1">
    <location>
        <begin position="35"/>
        <end position="65"/>
    </location>
</feature>
<dbReference type="EMBL" id="LGTL01000034">
    <property type="protein sequence ID" value="KPA73586.1"/>
    <property type="molecule type" value="Genomic_DNA"/>
</dbReference>
<feature type="region of interest" description="Disordered" evidence="1">
    <location>
        <begin position="613"/>
        <end position="652"/>
    </location>
</feature>
<feature type="compositionally biased region" description="Low complexity" evidence="1">
    <location>
        <begin position="99"/>
        <end position="115"/>
    </location>
</feature>
<feature type="region of interest" description="Disordered" evidence="1">
    <location>
        <begin position="322"/>
        <end position="348"/>
    </location>
</feature>
<comment type="caution">
    <text evidence="3">The sequence shown here is derived from an EMBL/GenBank/DDBJ whole genome shotgun (WGS) entry which is preliminary data.</text>
</comment>
<feature type="domain" description="N-acetyltransferase ESCO zinc-finger" evidence="2">
    <location>
        <begin position="283"/>
        <end position="322"/>
    </location>
</feature>
<name>A0A0M9FQ40_LEPPY</name>
<feature type="region of interest" description="Disordered" evidence="1">
    <location>
        <begin position="768"/>
        <end position="821"/>
    </location>
</feature>
<feature type="compositionally biased region" description="Polar residues" evidence="1">
    <location>
        <begin position="197"/>
        <end position="223"/>
    </location>
</feature>
<feature type="compositionally biased region" description="Polar residues" evidence="1">
    <location>
        <begin position="120"/>
        <end position="134"/>
    </location>
</feature>
<feature type="compositionally biased region" description="Basic residues" evidence="1">
    <location>
        <begin position="322"/>
        <end position="332"/>
    </location>
</feature>